<accession>Q4RAY5</accession>
<feature type="non-terminal residue" evidence="1">
    <location>
        <position position="1"/>
    </location>
</feature>
<dbReference type="EMBL" id="CAAE01022662">
    <property type="protein sequence ID" value="CAG14448.1"/>
    <property type="molecule type" value="Genomic_DNA"/>
</dbReference>
<protein>
    <submittedName>
        <fullName evidence="1">(spotted green pufferfish) hypothetical protein</fullName>
    </submittedName>
</protein>
<sequence>GEYIKNWRPRYFLLKTDGSFIGYKEKPQDADLPYPLNNFSVA</sequence>
<dbReference type="KEGG" id="tng:GSTEN00036585G001"/>
<dbReference type="Gene3D" id="2.30.29.30">
    <property type="entry name" value="Pleckstrin-homology domain (PH domain)/Phosphotyrosine-binding domain (PTB)"/>
    <property type="match status" value="1"/>
</dbReference>
<dbReference type="SUPFAM" id="SSF50729">
    <property type="entry name" value="PH domain-like"/>
    <property type="match status" value="1"/>
</dbReference>
<feature type="non-terminal residue" evidence="1">
    <location>
        <position position="42"/>
    </location>
</feature>
<dbReference type="InterPro" id="IPR011993">
    <property type="entry name" value="PH-like_dom_sf"/>
</dbReference>
<proteinExistence type="predicted"/>
<comment type="caution">
    <text evidence="1">The sequence shown here is derived from an EMBL/GenBank/DDBJ whole genome shotgun (WGS) entry which is preliminary data.</text>
</comment>
<dbReference type="AlphaFoldDB" id="Q4RAY5"/>
<reference evidence="1" key="2">
    <citation type="submission" date="2004-02" db="EMBL/GenBank/DDBJ databases">
        <authorList>
            <consortium name="Genoscope"/>
            <consortium name="Whitehead Institute Centre for Genome Research"/>
        </authorList>
    </citation>
    <scope>NUCLEOTIDE SEQUENCE</scope>
</reference>
<name>Q4RAY5_TETNG</name>
<dbReference type="OrthoDB" id="6287101at2759"/>
<gene>
    <name evidence="1" type="ORF">GSTENG00036585001</name>
</gene>
<evidence type="ECO:0000313" key="1">
    <source>
        <dbReference type="EMBL" id="CAG14448.1"/>
    </source>
</evidence>
<organism evidence="1">
    <name type="scientific">Tetraodon nigroviridis</name>
    <name type="common">Spotted green pufferfish</name>
    <name type="synonym">Chelonodon nigroviridis</name>
    <dbReference type="NCBI Taxonomy" id="99883"/>
    <lineage>
        <taxon>Eukaryota</taxon>
        <taxon>Metazoa</taxon>
        <taxon>Chordata</taxon>
        <taxon>Craniata</taxon>
        <taxon>Vertebrata</taxon>
        <taxon>Euteleostomi</taxon>
        <taxon>Actinopterygii</taxon>
        <taxon>Neopterygii</taxon>
        <taxon>Teleostei</taxon>
        <taxon>Neoteleostei</taxon>
        <taxon>Acanthomorphata</taxon>
        <taxon>Eupercaria</taxon>
        <taxon>Tetraodontiformes</taxon>
        <taxon>Tetradontoidea</taxon>
        <taxon>Tetraodontidae</taxon>
        <taxon>Tetraodon</taxon>
    </lineage>
</organism>
<reference evidence="1" key="1">
    <citation type="journal article" date="2004" name="Nature">
        <title>Genome duplication in the teleost fish Tetraodon nigroviridis reveals the early vertebrate proto-karyotype.</title>
        <authorList>
            <person name="Jaillon O."/>
            <person name="Aury J.-M."/>
            <person name="Brunet F."/>
            <person name="Petit J.-L."/>
            <person name="Stange-Thomann N."/>
            <person name="Mauceli E."/>
            <person name="Bouneau L."/>
            <person name="Fischer C."/>
            <person name="Ozouf-Costaz C."/>
            <person name="Bernot A."/>
            <person name="Nicaud S."/>
            <person name="Jaffe D."/>
            <person name="Fisher S."/>
            <person name="Lutfalla G."/>
            <person name="Dossat C."/>
            <person name="Segurens B."/>
            <person name="Dasilva C."/>
            <person name="Salanoubat M."/>
            <person name="Levy M."/>
            <person name="Boudet N."/>
            <person name="Castellano S."/>
            <person name="Anthouard V."/>
            <person name="Jubin C."/>
            <person name="Castelli V."/>
            <person name="Katinka M."/>
            <person name="Vacherie B."/>
            <person name="Biemont C."/>
            <person name="Skalli Z."/>
            <person name="Cattolico L."/>
            <person name="Poulain J."/>
            <person name="De Berardinis V."/>
            <person name="Cruaud C."/>
            <person name="Duprat S."/>
            <person name="Brottier P."/>
            <person name="Coutanceau J.-P."/>
            <person name="Gouzy J."/>
            <person name="Parra G."/>
            <person name="Lardier G."/>
            <person name="Chapple C."/>
            <person name="McKernan K.J."/>
            <person name="McEwan P."/>
            <person name="Bosak S."/>
            <person name="Kellis M."/>
            <person name="Volff J.-N."/>
            <person name="Guigo R."/>
            <person name="Zody M.C."/>
            <person name="Mesirov J."/>
            <person name="Lindblad-Toh K."/>
            <person name="Birren B."/>
            <person name="Nusbaum C."/>
            <person name="Kahn D."/>
            <person name="Robinson-Rechavi M."/>
            <person name="Laudet V."/>
            <person name="Schachter V."/>
            <person name="Quetier F."/>
            <person name="Saurin W."/>
            <person name="Scarpelli C."/>
            <person name="Wincker P."/>
            <person name="Lander E.S."/>
            <person name="Weissenbach J."/>
            <person name="Roest Crollius H."/>
        </authorList>
    </citation>
    <scope>NUCLEOTIDE SEQUENCE [LARGE SCALE GENOMIC DNA]</scope>
</reference>